<dbReference type="UniPathway" id="UPA00193"/>
<reference evidence="10 11" key="1">
    <citation type="submission" date="2018-12" db="EMBL/GenBank/DDBJ databases">
        <authorList>
            <person name="Tiukova I."/>
            <person name="Dainat J."/>
        </authorList>
    </citation>
    <scope>NUCLEOTIDE SEQUENCE [LARGE SCALE GENOMIC DNA]</scope>
</reference>
<evidence type="ECO:0000313" key="11">
    <source>
        <dbReference type="Proteomes" id="UP000290900"/>
    </source>
</evidence>
<evidence type="ECO:0000256" key="3">
    <source>
        <dbReference type="ARBA" id="ARBA00006743"/>
    </source>
</evidence>
<keyword evidence="4" id="KW-0285">Flavoprotein</keyword>
<dbReference type="CDD" id="cd00537">
    <property type="entry name" value="MTHFR"/>
    <property type="match status" value="1"/>
</dbReference>
<name>A0A448YMA2_BRENA</name>
<keyword evidence="5" id="KW-0274">FAD</keyword>
<evidence type="ECO:0000259" key="9">
    <source>
        <dbReference type="Pfam" id="PF21895"/>
    </source>
</evidence>
<evidence type="ECO:0000256" key="5">
    <source>
        <dbReference type="ARBA" id="ARBA00022827"/>
    </source>
</evidence>
<evidence type="ECO:0000256" key="8">
    <source>
        <dbReference type="RuleBase" id="RU004254"/>
    </source>
</evidence>
<keyword evidence="7" id="KW-0560">Oxidoreductase</keyword>
<dbReference type="InterPro" id="IPR029041">
    <property type="entry name" value="FAD-linked_oxidoreductase-like"/>
</dbReference>
<dbReference type="InterPro" id="IPR003171">
    <property type="entry name" value="Mehydrof_redctse-like"/>
</dbReference>
<dbReference type="Gene3D" id="3.20.20.220">
    <property type="match status" value="1"/>
</dbReference>
<keyword evidence="6" id="KW-0521">NADP</keyword>
<evidence type="ECO:0000256" key="7">
    <source>
        <dbReference type="ARBA" id="ARBA00023002"/>
    </source>
</evidence>
<comment type="pathway">
    <text evidence="2 8">One-carbon metabolism; tetrahydrofolate interconversion.</text>
</comment>
<evidence type="ECO:0000256" key="1">
    <source>
        <dbReference type="ARBA" id="ARBA00001974"/>
    </source>
</evidence>
<dbReference type="InterPro" id="IPR053806">
    <property type="entry name" value="MTHFR_C"/>
</dbReference>
<dbReference type="PANTHER" id="PTHR45754:SF1">
    <property type="entry name" value="METHYLENETETRAHYDROFOLATE REDUCTASE 1"/>
    <property type="match status" value="1"/>
</dbReference>
<dbReference type="NCBIfam" id="TIGR00677">
    <property type="entry name" value="fadh2_euk"/>
    <property type="match status" value="1"/>
</dbReference>
<dbReference type="PANTHER" id="PTHR45754">
    <property type="entry name" value="METHYLENETETRAHYDROFOLATE REDUCTASE"/>
    <property type="match status" value="1"/>
</dbReference>
<dbReference type="FunFam" id="3.20.20.220:FF:000002">
    <property type="entry name" value="Methylenetetrahydrofolate reductase"/>
    <property type="match status" value="1"/>
</dbReference>
<dbReference type="GO" id="GO:0005829">
    <property type="term" value="C:cytosol"/>
    <property type="evidence" value="ECO:0007669"/>
    <property type="project" value="TreeGrafter"/>
</dbReference>
<sequence>MSKITDKINQLSADEPFFSFEFFPPKTEHGTRNLYARLGRMSLMGPLFVTVTWGAGGTTAEKSLGLAITCQKELGLTTCLHLTCTNTTREVIDEALHAAKANGIRNILALRGDPSREASASHGLGEFEHAVDLVKYIRKQYGNYFCIGVAGYPEGHADGFYDASQNPKKDMPFLVEKINAGADFVLTQLFFDVDSFLSFNKLLRSQPDLRNKDITVIPGLMPINNYGVFQRATKLSHASIPDSVLDRFDEEIQNDDDKVKEIGVSLINEMIKEIYEKTDGKIKGFHFYTLNLEKSIAQIVNQSPILSKVVEKKEKELEQCVSDSSDDDIDDSTTTAKRAAYMNRFKQPTNQIIVDSKKDLIKSAKMAAGQAQQYRRSSSSQFQKIMSISSGHGTLGKDATWDDHPNGRFGDTRSPAYGTSSYGPSLNVTSVKAYELWGQPADLDGISNIFVSYLSRQIDSIPWNEMSINPETAVIQEQLIELNKAHMFTMSSQPASNCAGSNDKIFGWGPSHGYVYQKAFVEMFVSKEDWEKKLLPKLKDNPEVSYYVGDNRKYFASSMKAQDTNCITWGVFPDRQIVQTTIVGEDTFKAWKEEGFEIWREWMLLYPRGSPSANVIKNVLDNYYLTTIVHHNYPDENALWRLILGEDED</sequence>
<evidence type="ECO:0000256" key="6">
    <source>
        <dbReference type="ARBA" id="ARBA00022857"/>
    </source>
</evidence>
<dbReference type="GO" id="GO:0071949">
    <property type="term" value="F:FAD binding"/>
    <property type="evidence" value="ECO:0007669"/>
    <property type="project" value="TreeGrafter"/>
</dbReference>
<dbReference type="SUPFAM" id="SSF51730">
    <property type="entry name" value="FAD-linked oxidoreductase"/>
    <property type="match status" value="1"/>
</dbReference>
<protein>
    <submittedName>
        <fullName evidence="10">DEKNAAC103068</fullName>
    </submittedName>
</protein>
<organism evidence="10 11">
    <name type="scientific">Brettanomyces naardenensis</name>
    <name type="common">Yeast</name>
    <dbReference type="NCBI Taxonomy" id="13370"/>
    <lineage>
        <taxon>Eukaryota</taxon>
        <taxon>Fungi</taxon>
        <taxon>Dikarya</taxon>
        <taxon>Ascomycota</taxon>
        <taxon>Saccharomycotina</taxon>
        <taxon>Pichiomycetes</taxon>
        <taxon>Pichiales</taxon>
        <taxon>Pichiaceae</taxon>
        <taxon>Brettanomyces</taxon>
    </lineage>
</organism>
<feature type="domain" description="MTHFR SAM-binding regulatory" evidence="9">
    <location>
        <begin position="390"/>
        <end position="643"/>
    </location>
</feature>
<dbReference type="Pfam" id="PF02219">
    <property type="entry name" value="MTHFR"/>
    <property type="match status" value="1"/>
</dbReference>
<dbReference type="InterPro" id="IPR004621">
    <property type="entry name" value="Fadh2_euk"/>
</dbReference>
<dbReference type="FunCoup" id="A0A448YMA2">
    <property type="interactions" value="45"/>
</dbReference>
<dbReference type="EMBL" id="CAACVR010000017">
    <property type="protein sequence ID" value="VEU22062.1"/>
    <property type="molecule type" value="Genomic_DNA"/>
</dbReference>
<dbReference type="AlphaFoldDB" id="A0A448YMA2"/>
<dbReference type="Pfam" id="PF21895">
    <property type="entry name" value="MTHFR_C"/>
    <property type="match status" value="1"/>
</dbReference>
<dbReference type="InParanoid" id="A0A448YMA2"/>
<dbReference type="OrthoDB" id="16284at2759"/>
<evidence type="ECO:0000313" key="10">
    <source>
        <dbReference type="EMBL" id="VEU22062.1"/>
    </source>
</evidence>
<evidence type="ECO:0000256" key="4">
    <source>
        <dbReference type="ARBA" id="ARBA00022630"/>
    </source>
</evidence>
<dbReference type="Proteomes" id="UP000290900">
    <property type="component" value="Unassembled WGS sequence"/>
</dbReference>
<keyword evidence="11" id="KW-1185">Reference proteome</keyword>
<dbReference type="STRING" id="13370.A0A448YMA2"/>
<evidence type="ECO:0000256" key="2">
    <source>
        <dbReference type="ARBA" id="ARBA00004777"/>
    </source>
</evidence>
<comment type="similarity">
    <text evidence="3">Belongs to the methylenetetrahydrofolate reductase family.</text>
</comment>
<dbReference type="GO" id="GO:0009086">
    <property type="term" value="P:methionine biosynthetic process"/>
    <property type="evidence" value="ECO:0007669"/>
    <property type="project" value="TreeGrafter"/>
</dbReference>
<proteinExistence type="inferred from homology"/>
<dbReference type="GO" id="GO:0004489">
    <property type="term" value="F:methylenetetrahydrofolate reductase [NAD(P)H] activity"/>
    <property type="evidence" value="ECO:0007669"/>
    <property type="project" value="InterPro"/>
</dbReference>
<comment type="cofactor">
    <cofactor evidence="1">
        <name>FAD</name>
        <dbReference type="ChEBI" id="CHEBI:57692"/>
    </cofactor>
</comment>
<gene>
    <name evidence="10" type="ORF">BRENAR_LOCUS2794</name>
</gene>
<dbReference type="GO" id="GO:0035999">
    <property type="term" value="P:tetrahydrofolate interconversion"/>
    <property type="evidence" value="ECO:0007669"/>
    <property type="project" value="UniProtKB-UniPathway"/>
</dbReference>
<accession>A0A448YMA2</accession>